<dbReference type="Proteomes" id="UP000076798">
    <property type="component" value="Unassembled WGS sequence"/>
</dbReference>
<dbReference type="PANTHER" id="PTHR35201">
    <property type="entry name" value="TERPENE SYNTHASE"/>
    <property type="match status" value="1"/>
</dbReference>
<evidence type="ECO:0000256" key="3">
    <source>
        <dbReference type="ARBA" id="ARBA00022723"/>
    </source>
</evidence>
<evidence type="ECO:0000313" key="8">
    <source>
        <dbReference type="Proteomes" id="UP000076798"/>
    </source>
</evidence>
<accession>A0A166AUQ4</accession>
<evidence type="ECO:0000256" key="6">
    <source>
        <dbReference type="RuleBase" id="RU366034"/>
    </source>
</evidence>
<keyword evidence="3 6" id="KW-0479">Metal-binding</keyword>
<keyword evidence="5 6" id="KW-0456">Lyase</keyword>
<name>A0A166AUQ4_9AGAM</name>
<protein>
    <recommendedName>
        <fullName evidence="6">Terpene synthase</fullName>
        <ecNumber evidence="6">4.2.3.-</ecNumber>
    </recommendedName>
</protein>
<evidence type="ECO:0000256" key="1">
    <source>
        <dbReference type="ARBA" id="ARBA00001946"/>
    </source>
</evidence>
<organism evidence="7 8">
    <name type="scientific">Sistotremastrum suecicum HHB10207 ss-3</name>
    <dbReference type="NCBI Taxonomy" id="1314776"/>
    <lineage>
        <taxon>Eukaryota</taxon>
        <taxon>Fungi</taxon>
        <taxon>Dikarya</taxon>
        <taxon>Basidiomycota</taxon>
        <taxon>Agaricomycotina</taxon>
        <taxon>Agaricomycetes</taxon>
        <taxon>Sistotremastrales</taxon>
        <taxon>Sistotremastraceae</taxon>
        <taxon>Sistotremastrum</taxon>
    </lineage>
</organism>
<dbReference type="SFLD" id="SFLDS00005">
    <property type="entry name" value="Isoprenoid_Synthase_Type_I"/>
    <property type="match status" value="1"/>
</dbReference>
<sequence length="335" mass="37645">MSTPSSETYRIPDMLTNWPWPRRINPHFKAASSASAAWLKQFKPDIHAVQTIFATDNSHGRLSSFAYPNVDQKTLRVACDFLAVLFIIDDCTDSETSSEVKSTIERIKDVFRDSHTVRDGDVVPEVTRQAKETSSTAQQERFIKTFSAYLDAVVVEARDRDDHNIPDFDEYLTLRRNTGAVRPALWITECAAGVPKYVLEHESVATLTTCAVDIISISNDILSYNREQSQGSLHNMVAIAMNRLDLSLQEAMDWTSARLDALVSKFLGTLNDVPSWGEEIDARVTTYIDGLGYWVRANEAWSFEGPRYFGKDGAQIQRTRVVKLIQAERAVDGVA</sequence>
<dbReference type="EC" id="4.2.3.-" evidence="6"/>
<evidence type="ECO:0000256" key="5">
    <source>
        <dbReference type="ARBA" id="ARBA00023239"/>
    </source>
</evidence>
<dbReference type="GO" id="GO:0046872">
    <property type="term" value="F:metal ion binding"/>
    <property type="evidence" value="ECO:0007669"/>
    <property type="project" value="UniProtKB-KW"/>
</dbReference>
<dbReference type="GO" id="GO:0010333">
    <property type="term" value="F:terpene synthase activity"/>
    <property type="evidence" value="ECO:0007669"/>
    <property type="project" value="InterPro"/>
</dbReference>
<reference evidence="7 8" key="1">
    <citation type="journal article" date="2016" name="Mol. Biol. Evol.">
        <title>Comparative Genomics of Early-Diverging Mushroom-Forming Fungi Provides Insights into the Origins of Lignocellulose Decay Capabilities.</title>
        <authorList>
            <person name="Nagy L.G."/>
            <person name="Riley R."/>
            <person name="Tritt A."/>
            <person name="Adam C."/>
            <person name="Daum C."/>
            <person name="Floudas D."/>
            <person name="Sun H."/>
            <person name="Yadav J.S."/>
            <person name="Pangilinan J."/>
            <person name="Larsson K.H."/>
            <person name="Matsuura K."/>
            <person name="Barry K."/>
            <person name="Labutti K."/>
            <person name="Kuo R."/>
            <person name="Ohm R.A."/>
            <person name="Bhattacharya S.S."/>
            <person name="Shirouzu T."/>
            <person name="Yoshinaga Y."/>
            <person name="Martin F.M."/>
            <person name="Grigoriev I.V."/>
            <person name="Hibbett D.S."/>
        </authorList>
    </citation>
    <scope>NUCLEOTIDE SEQUENCE [LARGE SCALE GENOMIC DNA]</scope>
    <source>
        <strain evidence="7 8">HHB10207 ss-3</strain>
    </source>
</reference>
<gene>
    <name evidence="7" type="ORF">SISSUDRAFT_138780</name>
</gene>
<comment type="cofactor">
    <cofactor evidence="1 6">
        <name>Mg(2+)</name>
        <dbReference type="ChEBI" id="CHEBI:18420"/>
    </cofactor>
</comment>
<evidence type="ECO:0000256" key="2">
    <source>
        <dbReference type="ARBA" id="ARBA00006333"/>
    </source>
</evidence>
<dbReference type="EMBL" id="KV428131">
    <property type="protein sequence ID" value="KZT35696.1"/>
    <property type="molecule type" value="Genomic_DNA"/>
</dbReference>
<dbReference type="Gene3D" id="1.10.600.10">
    <property type="entry name" value="Farnesyl Diphosphate Synthase"/>
    <property type="match status" value="1"/>
</dbReference>
<keyword evidence="8" id="KW-1185">Reference proteome</keyword>
<dbReference type="PANTHER" id="PTHR35201:SF4">
    <property type="entry name" value="BETA-PINACENE SYNTHASE-RELATED"/>
    <property type="match status" value="1"/>
</dbReference>
<dbReference type="AlphaFoldDB" id="A0A166AUQ4"/>
<comment type="similarity">
    <text evidence="2 6">Belongs to the terpene synthase family.</text>
</comment>
<dbReference type="Pfam" id="PF19086">
    <property type="entry name" value="Terpene_syn_C_2"/>
    <property type="match status" value="1"/>
</dbReference>
<dbReference type="OrthoDB" id="6486656at2759"/>
<dbReference type="SFLD" id="SFLDG01020">
    <property type="entry name" value="Terpene_Cyclase_Like_2"/>
    <property type="match status" value="1"/>
</dbReference>
<keyword evidence="4 6" id="KW-0460">Magnesium</keyword>
<evidence type="ECO:0000313" key="7">
    <source>
        <dbReference type="EMBL" id="KZT35696.1"/>
    </source>
</evidence>
<dbReference type="SUPFAM" id="SSF48576">
    <property type="entry name" value="Terpenoid synthases"/>
    <property type="match status" value="1"/>
</dbReference>
<proteinExistence type="inferred from homology"/>
<evidence type="ECO:0000256" key="4">
    <source>
        <dbReference type="ARBA" id="ARBA00022842"/>
    </source>
</evidence>
<dbReference type="GO" id="GO:0008299">
    <property type="term" value="P:isoprenoid biosynthetic process"/>
    <property type="evidence" value="ECO:0007669"/>
    <property type="project" value="UniProtKB-ARBA"/>
</dbReference>
<dbReference type="InterPro" id="IPR034686">
    <property type="entry name" value="Terpene_cyclase-like_2"/>
</dbReference>
<dbReference type="InterPro" id="IPR008949">
    <property type="entry name" value="Isoprenoid_synthase_dom_sf"/>
</dbReference>